<sequence>MTEQALRGALPGIDPAEAVRFDAEFHRASHEAVRTGRAVPVHTCLFRWAVFVELRSCRRRADRLRELEGIVGGASDADAARDAAKEAARMIGEAAQRVGR</sequence>
<gene>
    <name evidence="1" type="ORF">Q8A49_01230</name>
</gene>
<reference evidence="1 2" key="1">
    <citation type="submission" date="2023-07" db="EMBL/GenBank/DDBJ databases">
        <authorList>
            <person name="Girao M."/>
            <person name="Carvalho M.F."/>
        </authorList>
    </citation>
    <scope>NUCLEOTIDE SEQUENCE [LARGE SCALE GENOMIC DNA]</scope>
    <source>
        <strain evidence="1 2">66/93</strain>
    </source>
</reference>
<evidence type="ECO:0008006" key="3">
    <source>
        <dbReference type="Google" id="ProtNLM"/>
    </source>
</evidence>
<evidence type="ECO:0000313" key="2">
    <source>
        <dbReference type="Proteomes" id="UP001348641"/>
    </source>
</evidence>
<dbReference type="RefSeq" id="WP_330156418.1">
    <property type="nucleotide sequence ID" value="NZ_BAAAJA010000013.1"/>
</dbReference>
<comment type="caution">
    <text evidence="1">The sequence shown here is derived from an EMBL/GenBank/DDBJ whole genome shotgun (WGS) entry which is preliminary data.</text>
</comment>
<proteinExistence type="predicted"/>
<accession>A0ABU7KIJ1</accession>
<evidence type="ECO:0000313" key="1">
    <source>
        <dbReference type="EMBL" id="MEE2049116.1"/>
    </source>
</evidence>
<dbReference type="EMBL" id="JAUUCC010000002">
    <property type="protein sequence ID" value="MEE2049116.1"/>
    <property type="molecule type" value="Genomic_DNA"/>
</dbReference>
<name>A0ABU7KIJ1_9ACTN</name>
<dbReference type="Proteomes" id="UP001348641">
    <property type="component" value="Unassembled WGS sequence"/>
</dbReference>
<organism evidence="1 2">
    <name type="scientific">Nocardiopsis tropica</name>
    <dbReference type="NCBI Taxonomy" id="109330"/>
    <lineage>
        <taxon>Bacteria</taxon>
        <taxon>Bacillati</taxon>
        <taxon>Actinomycetota</taxon>
        <taxon>Actinomycetes</taxon>
        <taxon>Streptosporangiales</taxon>
        <taxon>Nocardiopsidaceae</taxon>
        <taxon>Nocardiopsis</taxon>
    </lineage>
</organism>
<protein>
    <recommendedName>
        <fullName evidence="3">FCD domain-containing protein</fullName>
    </recommendedName>
</protein>